<dbReference type="WBParaSite" id="Hba_00266">
    <property type="protein sequence ID" value="Hba_00266"/>
    <property type="gene ID" value="Hba_00266"/>
</dbReference>
<reference evidence="2" key="1">
    <citation type="submission" date="2016-11" db="UniProtKB">
        <authorList>
            <consortium name="WormBaseParasite"/>
        </authorList>
    </citation>
    <scope>IDENTIFICATION</scope>
</reference>
<dbReference type="AlphaFoldDB" id="A0A1I7W6K1"/>
<dbReference type="Proteomes" id="UP000095283">
    <property type="component" value="Unplaced"/>
</dbReference>
<sequence length="60" mass="7377">MSYSSINLFKHFTTKQHSYITILNPYINYKDFPQQMTNIFMHLPMLFLQIKFNSEEYDYT</sequence>
<organism evidence="1 2">
    <name type="scientific">Heterorhabditis bacteriophora</name>
    <name type="common">Entomopathogenic nematode worm</name>
    <dbReference type="NCBI Taxonomy" id="37862"/>
    <lineage>
        <taxon>Eukaryota</taxon>
        <taxon>Metazoa</taxon>
        <taxon>Ecdysozoa</taxon>
        <taxon>Nematoda</taxon>
        <taxon>Chromadorea</taxon>
        <taxon>Rhabditida</taxon>
        <taxon>Rhabditina</taxon>
        <taxon>Rhabditomorpha</taxon>
        <taxon>Strongyloidea</taxon>
        <taxon>Heterorhabditidae</taxon>
        <taxon>Heterorhabditis</taxon>
    </lineage>
</organism>
<name>A0A1I7W6K1_HETBA</name>
<proteinExistence type="predicted"/>
<protein>
    <submittedName>
        <fullName evidence="2">Uncharacterized protein</fullName>
    </submittedName>
</protein>
<keyword evidence="1" id="KW-1185">Reference proteome</keyword>
<accession>A0A1I7W6K1</accession>
<evidence type="ECO:0000313" key="2">
    <source>
        <dbReference type="WBParaSite" id="Hba_00266"/>
    </source>
</evidence>
<evidence type="ECO:0000313" key="1">
    <source>
        <dbReference type="Proteomes" id="UP000095283"/>
    </source>
</evidence>